<dbReference type="GO" id="GO:0019430">
    <property type="term" value="P:removal of superoxide radicals"/>
    <property type="evidence" value="ECO:0007669"/>
    <property type="project" value="InterPro"/>
</dbReference>
<keyword evidence="2" id="KW-0274">FAD</keyword>
<name>A0A381PR55_9ZZZZ</name>
<keyword evidence="3" id="KW-0560">Oxidoreductase</keyword>
<feature type="domain" description="FAD/NAD(P)-binding" evidence="6">
    <location>
        <begin position="1"/>
        <end position="279"/>
    </location>
</feature>
<keyword evidence="4" id="KW-1015">Disulfide bond</keyword>
<dbReference type="InterPro" id="IPR005982">
    <property type="entry name" value="Thioredox_Rdtase"/>
</dbReference>
<keyword evidence="1" id="KW-0285">Flavoprotein</keyword>
<proteinExistence type="predicted"/>
<organism evidence="7">
    <name type="scientific">marine metagenome</name>
    <dbReference type="NCBI Taxonomy" id="408172"/>
    <lineage>
        <taxon>unclassified sequences</taxon>
        <taxon>metagenomes</taxon>
        <taxon>ecological metagenomes</taxon>
    </lineage>
</organism>
<gene>
    <name evidence="7" type="ORF">METZ01_LOCUS21812</name>
</gene>
<evidence type="ECO:0000256" key="3">
    <source>
        <dbReference type="ARBA" id="ARBA00023002"/>
    </source>
</evidence>
<dbReference type="EMBL" id="UINC01001049">
    <property type="protein sequence ID" value="SUZ68958.1"/>
    <property type="molecule type" value="Genomic_DNA"/>
</dbReference>
<reference evidence="7" key="1">
    <citation type="submission" date="2018-05" db="EMBL/GenBank/DDBJ databases">
        <authorList>
            <person name="Lanie J.A."/>
            <person name="Ng W.-L."/>
            <person name="Kazmierczak K.M."/>
            <person name="Andrzejewski T.M."/>
            <person name="Davidsen T.M."/>
            <person name="Wayne K.J."/>
            <person name="Tettelin H."/>
            <person name="Glass J.I."/>
            <person name="Rusch D."/>
            <person name="Podicherti R."/>
            <person name="Tsui H.-C.T."/>
            <person name="Winkler M.E."/>
        </authorList>
    </citation>
    <scope>NUCLEOTIDE SEQUENCE</scope>
</reference>
<evidence type="ECO:0000259" key="6">
    <source>
        <dbReference type="Pfam" id="PF07992"/>
    </source>
</evidence>
<dbReference type="SUPFAM" id="SSF51905">
    <property type="entry name" value="FAD/NAD(P)-binding domain"/>
    <property type="match status" value="1"/>
</dbReference>
<dbReference type="InterPro" id="IPR036188">
    <property type="entry name" value="FAD/NAD-bd_sf"/>
</dbReference>
<evidence type="ECO:0000256" key="1">
    <source>
        <dbReference type="ARBA" id="ARBA00022630"/>
    </source>
</evidence>
<dbReference type="PANTHER" id="PTHR48105">
    <property type="entry name" value="THIOREDOXIN REDUCTASE 1-RELATED-RELATED"/>
    <property type="match status" value="1"/>
</dbReference>
<dbReference type="PRINTS" id="PR00469">
    <property type="entry name" value="PNDRDTASEII"/>
</dbReference>
<dbReference type="InterPro" id="IPR023753">
    <property type="entry name" value="FAD/NAD-binding_dom"/>
</dbReference>
<dbReference type="GO" id="GO:0004791">
    <property type="term" value="F:thioredoxin-disulfide reductase (NADPH) activity"/>
    <property type="evidence" value="ECO:0007669"/>
    <property type="project" value="InterPro"/>
</dbReference>
<evidence type="ECO:0000256" key="5">
    <source>
        <dbReference type="ARBA" id="ARBA00023284"/>
    </source>
</evidence>
<dbReference type="PROSITE" id="PS00573">
    <property type="entry name" value="PYRIDINE_REDOX_2"/>
    <property type="match status" value="1"/>
</dbReference>
<dbReference type="Pfam" id="PF07992">
    <property type="entry name" value="Pyr_redox_2"/>
    <property type="match status" value="1"/>
</dbReference>
<dbReference type="InterPro" id="IPR050097">
    <property type="entry name" value="Ferredoxin-NADP_redctase_2"/>
</dbReference>
<dbReference type="GO" id="GO:0005737">
    <property type="term" value="C:cytoplasm"/>
    <property type="evidence" value="ECO:0007669"/>
    <property type="project" value="InterPro"/>
</dbReference>
<dbReference type="NCBIfam" id="TIGR01292">
    <property type="entry name" value="TRX_reduct"/>
    <property type="match status" value="1"/>
</dbReference>
<keyword evidence="5" id="KW-0676">Redox-active center</keyword>
<sequence length="294" mass="31758">MTAAIYCARANLKPVVFEGSQPGGQLTITTDVENYPGFPDGVMGPELIDLFRNQACRFGAQCHFKEVTKVDFSGKPFKVWVGDDLFESESVIISTGASARLLGIDSESKLMGHGVSACATCDGFFFKDKHAVVVGGGDSAMEEALFLTKFVSQVSVIHRRDELRASKIMRDRATENPKIEFVWNAVVEEIHGNEEDGVSGVTLKDTVTGEARNFACEGVFLAIGHTPNTSLFADQLETDDNGYLVTRNGSSHTSTDGVFAAGDVQDHIYRQAITAAGTGCMAAIDAERFLESQH</sequence>
<evidence type="ECO:0000256" key="2">
    <source>
        <dbReference type="ARBA" id="ARBA00022827"/>
    </source>
</evidence>
<dbReference type="PRINTS" id="PR00368">
    <property type="entry name" value="FADPNR"/>
</dbReference>
<dbReference type="AlphaFoldDB" id="A0A381PR55"/>
<dbReference type="InterPro" id="IPR008255">
    <property type="entry name" value="Pyr_nucl-diS_OxRdtase_2_AS"/>
</dbReference>
<protein>
    <recommendedName>
        <fullName evidence="6">FAD/NAD(P)-binding domain-containing protein</fullName>
    </recommendedName>
</protein>
<dbReference type="Gene3D" id="3.50.50.60">
    <property type="entry name" value="FAD/NAD(P)-binding domain"/>
    <property type="match status" value="2"/>
</dbReference>
<evidence type="ECO:0000256" key="4">
    <source>
        <dbReference type="ARBA" id="ARBA00023157"/>
    </source>
</evidence>
<accession>A0A381PR55</accession>
<evidence type="ECO:0000313" key="7">
    <source>
        <dbReference type="EMBL" id="SUZ68958.1"/>
    </source>
</evidence>